<protein>
    <submittedName>
        <fullName evidence="2">Uncharacterized protein</fullName>
    </submittedName>
</protein>
<keyword evidence="3" id="KW-1185">Reference proteome</keyword>
<dbReference type="EMBL" id="KV441487">
    <property type="protein sequence ID" value="OAG17324.1"/>
    <property type="molecule type" value="Genomic_DNA"/>
</dbReference>
<name>A0A177DBX4_ALTAL</name>
<feature type="non-terminal residue" evidence="2">
    <location>
        <position position="1"/>
    </location>
</feature>
<dbReference type="OMA" id="TVTTWGW"/>
<evidence type="ECO:0000313" key="3">
    <source>
        <dbReference type="Proteomes" id="UP000077248"/>
    </source>
</evidence>
<feature type="region of interest" description="Disordered" evidence="1">
    <location>
        <begin position="108"/>
        <end position="129"/>
    </location>
</feature>
<dbReference type="RefSeq" id="XP_018382745.1">
    <property type="nucleotide sequence ID" value="XM_018533701.1"/>
</dbReference>
<reference evidence="2 3" key="1">
    <citation type="submission" date="2016-05" db="EMBL/GenBank/DDBJ databases">
        <title>Comparative analysis of secretome profiles of manganese(II)-oxidizing ascomycete fungi.</title>
        <authorList>
            <consortium name="DOE Joint Genome Institute"/>
            <person name="Zeiner C.A."/>
            <person name="Purvine S.O."/>
            <person name="Zink E.M."/>
            <person name="Wu S."/>
            <person name="Pasa-Tolic L."/>
            <person name="Chaput D.L."/>
            <person name="Haridas S."/>
            <person name="Grigoriev I.V."/>
            <person name="Santelli C.M."/>
            <person name="Hansel C.M."/>
        </authorList>
    </citation>
    <scope>NUCLEOTIDE SEQUENCE [LARGE SCALE GENOMIC DNA]</scope>
    <source>
        <strain evidence="2 3">SRC1lrK2f</strain>
    </source>
</reference>
<gene>
    <name evidence="2" type="ORF">CC77DRAFT_919549</name>
</gene>
<accession>A0A177DBX4</accession>
<feature type="non-terminal residue" evidence="2">
    <location>
        <position position="129"/>
    </location>
</feature>
<dbReference type="Proteomes" id="UP000077248">
    <property type="component" value="Unassembled WGS sequence"/>
</dbReference>
<dbReference type="GeneID" id="29119295"/>
<evidence type="ECO:0000256" key="1">
    <source>
        <dbReference type="SAM" id="MobiDB-lite"/>
    </source>
</evidence>
<dbReference type="KEGG" id="aalt:CC77DRAFT_919549"/>
<sequence>AAAAVILTIQTKKTTRMRNAPREPSPTAGFLVMVSARHNARLTPPRSSANAHVRVQQRLPQAEAAHCKATYDPDLLDIHDQIPIGVSHTQGTTVYNGKTVTTWGWNINPLGGTKPPNGGNSNGGQATRT</sequence>
<proteinExistence type="predicted"/>
<evidence type="ECO:0000313" key="2">
    <source>
        <dbReference type="EMBL" id="OAG17324.1"/>
    </source>
</evidence>
<dbReference type="AlphaFoldDB" id="A0A177DBX4"/>
<organism evidence="2 3">
    <name type="scientific">Alternaria alternata</name>
    <name type="common">Alternaria rot fungus</name>
    <name type="synonym">Torula alternata</name>
    <dbReference type="NCBI Taxonomy" id="5599"/>
    <lineage>
        <taxon>Eukaryota</taxon>
        <taxon>Fungi</taxon>
        <taxon>Dikarya</taxon>
        <taxon>Ascomycota</taxon>
        <taxon>Pezizomycotina</taxon>
        <taxon>Dothideomycetes</taxon>
        <taxon>Pleosporomycetidae</taxon>
        <taxon>Pleosporales</taxon>
        <taxon>Pleosporineae</taxon>
        <taxon>Pleosporaceae</taxon>
        <taxon>Alternaria</taxon>
        <taxon>Alternaria sect. Alternaria</taxon>
        <taxon>Alternaria alternata complex</taxon>
    </lineage>
</organism>
<dbReference type="VEuPathDB" id="FungiDB:CC77DRAFT_919549"/>